<evidence type="ECO:0000313" key="2">
    <source>
        <dbReference type="Proteomes" id="UP000886998"/>
    </source>
</evidence>
<dbReference type="Proteomes" id="UP000886998">
    <property type="component" value="Unassembled WGS sequence"/>
</dbReference>
<evidence type="ECO:0000313" key="1">
    <source>
        <dbReference type="EMBL" id="GFY55325.1"/>
    </source>
</evidence>
<organism evidence="1 2">
    <name type="scientific">Trichonephila inaurata madagascariensis</name>
    <dbReference type="NCBI Taxonomy" id="2747483"/>
    <lineage>
        <taxon>Eukaryota</taxon>
        <taxon>Metazoa</taxon>
        <taxon>Ecdysozoa</taxon>
        <taxon>Arthropoda</taxon>
        <taxon>Chelicerata</taxon>
        <taxon>Arachnida</taxon>
        <taxon>Araneae</taxon>
        <taxon>Araneomorphae</taxon>
        <taxon>Entelegynae</taxon>
        <taxon>Araneoidea</taxon>
        <taxon>Nephilidae</taxon>
        <taxon>Trichonephila</taxon>
        <taxon>Trichonephila inaurata</taxon>
    </lineage>
</organism>
<proteinExistence type="predicted"/>
<accession>A0A8X6XKH3</accession>
<comment type="caution">
    <text evidence="1">The sequence shown here is derived from an EMBL/GenBank/DDBJ whole genome shotgun (WGS) entry which is preliminary data.</text>
</comment>
<name>A0A8X6XKH3_9ARAC</name>
<gene>
    <name evidence="1" type="ORF">TNIN_257341</name>
</gene>
<dbReference type="EMBL" id="BMAV01010317">
    <property type="protein sequence ID" value="GFY55325.1"/>
    <property type="molecule type" value="Genomic_DNA"/>
</dbReference>
<reference evidence="1" key="1">
    <citation type="submission" date="2020-08" db="EMBL/GenBank/DDBJ databases">
        <title>Multicomponent nature underlies the extraordinary mechanical properties of spider dragline silk.</title>
        <authorList>
            <person name="Kono N."/>
            <person name="Nakamura H."/>
            <person name="Mori M."/>
            <person name="Yoshida Y."/>
            <person name="Ohtoshi R."/>
            <person name="Malay A.D."/>
            <person name="Moran D.A.P."/>
            <person name="Tomita M."/>
            <person name="Numata K."/>
            <person name="Arakawa K."/>
        </authorList>
    </citation>
    <scope>NUCLEOTIDE SEQUENCE</scope>
</reference>
<keyword evidence="2" id="KW-1185">Reference proteome</keyword>
<dbReference type="AlphaFoldDB" id="A0A8X6XKH3"/>
<sequence>MILQLLITVILRMKIPLKMLLNVAQGGNISSDDEKIDEIQCPTSQPEVKGGKHYKKIDLLQNSRKPIPVKTGDALFAVPEKCSSLSMAVSVLRSTTSLSTSSKWSFLL</sequence>
<protein>
    <submittedName>
        <fullName evidence="1">Uncharacterized protein</fullName>
    </submittedName>
</protein>